<organism evidence="4 5">
    <name type="scientific">Janthinobacterium agaricidamnosum NBRC 102515 = DSM 9628</name>
    <dbReference type="NCBI Taxonomy" id="1349767"/>
    <lineage>
        <taxon>Bacteria</taxon>
        <taxon>Pseudomonadati</taxon>
        <taxon>Pseudomonadota</taxon>
        <taxon>Betaproteobacteria</taxon>
        <taxon>Burkholderiales</taxon>
        <taxon>Oxalobacteraceae</taxon>
        <taxon>Janthinobacterium</taxon>
    </lineage>
</organism>
<dbReference type="PATRIC" id="fig|1349767.4.peg.4602"/>
<dbReference type="CDD" id="cd04301">
    <property type="entry name" value="NAT_SF"/>
    <property type="match status" value="1"/>
</dbReference>
<dbReference type="RefSeq" id="WP_038499793.1">
    <property type="nucleotide sequence ID" value="NZ_HG322949.1"/>
</dbReference>
<accession>W0V8D0</accession>
<proteinExistence type="predicted"/>
<evidence type="ECO:0000313" key="4">
    <source>
        <dbReference type="EMBL" id="CDG83512.1"/>
    </source>
</evidence>
<gene>
    <name evidence="4" type="ORF">GJA_2883</name>
</gene>
<dbReference type="Gene3D" id="3.40.630.30">
    <property type="match status" value="1"/>
</dbReference>
<dbReference type="STRING" id="1349767.GJA_2883"/>
<dbReference type="PANTHER" id="PTHR43877:SF2">
    <property type="entry name" value="AMINOALKYLPHOSPHONATE N-ACETYLTRANSFERASE-RELATED"/>
    <property type="match status" value="1"/>
</dbReference>
<dbReference type="AlphaFoldDB" id="W0V8D0"/>
<reference evidence="4 5" key="1">
    <citation type="journal article" date="2015" name="Genome Announc.">
        <title>Genome Sequence of Mushroom Soft-Rot Pathogen Janthinobacterium agaricidamnosum.</title>
        <authorList>
            <person name="Graupner K."/>
            <person name="Lackner G."/>
            <person name="Hertweck C."/>
        </authorList>
    </citation>
    <scope>NUCLEOTIDE SEQUENCE [LARGE SCALE GENOMIC DNA]</scope>
    <source>
        <strain evidence="5">NBRC 102515 / DSM 9628</strain>
    </source>
</reference>
<dbReference type="EMBL" id="HG322949">
    <property type="protein sequence ID" value="CDG83512.1"/>
    <property type="molecule type" value="Genomic_DNA"/>
</dbReference>
<keyword evidence="2" id="KW-0012">Acyltransferase</keyword>
<feature type="domain" description="N-acetyltransferase" evidence="3">
    <location>
        <begin position="1"/>
        <end position="155"/>
    </location>
</feature>
<dbReference type="GO" id="GO:0016747">
    <property type="term" value="F:acyltransferase activity, transferring groups other than amino-acyl groups"/>
    <property type="evidence" value="ECO:0007669"/>
    <property type="project" value="InterPro"/>
</dbReference>
<dbReference type="HOGENOM" id="CLU_087351_4_0_4"/>
<evidence type="ECO:0000259" key="3">
    <source>
        <dbReference type="PROSITE" id="PS51186"/>
    </source>
</evidence>
<dbReference type="Pfam" id="PF13673">
    <property type="entry name" value="Acetyltransf_10"/>
    <property type="match status" value="1"/>
</dbReference>
<dbReference type="SUPFAM" id="SSF55729">
    <property type="entry name" value="Acyl-CoA N-acyltransferases (Nat)"/>
    <property type="match status" value="1"/>
</dbReference>
<dbReference type="Proteomes" id="UP000027604">
    <property type="component" value="Chromosome I"/>
</dbReference>
<name>W0V8D0_9BURK</name>
<dbReference type="eggNOG" id="COG0456">
    <property type="taxonomic scope" value="Bacteria"/>
</dbReference>
<dbReference type="InterPro" id="IPR016181">
    <property type="entry name" value="Acyl_CoA_acyltransferase"/>
</dbReference>
<dbReference type="InterPro" id="IPR050832">
    <property type="entry name" value="Bact_Acetyltransf"/>
</dbReference>
<keyword evidence="5" id="KW-1185">Reference proteome</keyword>
<protein>
    <submittedName>
        <fullName evidence="4">Acetyltransferase family protein</fullName>
    </submittedName>
</protein>
<evidence type="ECO:0000256" key="2">
    <source>
        <dbReference type="ARBA" id="ARBA00023315"/>
    </source>
</evidence>
<sequence length="155" mass="16273">MQLKPASQSDIPAMWALRSNAVRISCATHYRADEISAWSATPAPASYAALIAAGGALLAMQGAGLAGYAMLDSAGAEVDAVFVDPAKGGQGIGGALLRGLEQLAAEKQLDRLHLYAALNAVPFYLHAGYIALRDEQYAHPSGILLNCLYMEKQLA</sequence>
<evidence type="ECO:0000313" key="5">
    <source>
        <dbReference type="Proteomes" id="UP000027604"/>
    </source>
</evidence>
<evidence type="ECO:0000256" key="1">
    <source>
        <dbReference type="ARBA" id="ARBA00022679"/>
    </source>
</evidence>
<dbReference type="PROSITE" id="PS51186">
    <property type="entry name" value="GNAT"/>
    <property type="match status" value="1"/>
</dbReference>
<dbReference type="PANTHER" id="PTHR43877">
    <property type="entry name" value="AMINOALKYLPHOSPHONATE N-ACETYLTRANSFERASE-RELATED-RELATED"/>
    <property type="match status" value="1"/>
</dbReference>
<dbReference type="InterPro" id="IPR000182">
    <property type="entry name" value="GNAT_dom"/>
</dbReference>
<keyword evidence="1 4" id="KW-0808">Transferase</keyword>
<dbReference type="KEGG" id="jag:GJA_2883"/>